<keyword evidence="7 14" id="KW-0812">Transmembrane</keyword>
<feature type="transmembrane region" description="Helical" evidence="15">
    <location>
        <begin position="171"/>
        <end position="194"/>
    </location>
</feature>
<comment type="similarity">
    <text evidence="3 14">Belongs to the GSP F family.</text>
</comment>
<dbReference type="GO" id="GO:0005886">
    <property type="term" value="C:plasma membrane"/>
    <property type="evidence" value="ECO:0007669"/>
    <property type="project" value="UniProtKB-SubCell"/>
</dbReference>
<evidence type="ECO:0000256" key="6">
    <source>
        <dbReference type="ARBA" id="ARBA00022519"/>
    </source>
</evidence>
<name>A0A7X6DQF6_9BACT</name>
<dbReference type="EMBL" id="VTOW01000002">
    <property type="protein sequence ID" value="NKE71399.1"/>
    <property type="molecule type" value="Genomic_DNA"/>
</dbReference>
<evidence type="ECO:0000259" key="16">
    <source>
        <dbReference type="Pfam" id="PF00482"/>
    </source>
</evidence>
<keyword evidence="12 15" id="KW-0472">Membrane</keyword>
<dbReference type="FunFam" id="1.20.81.30:FF:000001">
    <property type="entry name" value="Type II secretion system protein F"/>
    <property type="match status" value="2"/>
</dbReference>
<reference evidence="17 18" key="1">
    <citation type="journal article" date="2020" name="Nature">
        <title>Bacterial chemolithoautotrophy via manganese oxidation.</title>
        <authorList>
            <person name="Yu H."/>
            <person name="Leadbetter J.R."/>
        </authorList>
    </citation>
    <scope>NUCLEOTIDE SEQUENCE [LARGE SCALE GENOMIC DNA]</scope>
    <source>
        <strain evidence="17 18">Mn-1</strain>
    </source>
</reference>
<comment type="function">
    <text evidence="1">Component of the type II secretion system inner membrane complex required for the energy-dependent secretion of extracellular factors such as proteases and toxins from the periplasm.</text>
</comment>
<protein>
    <recommendedName>
        <fullName evidence="13">General secretion pathway protein F</fullName>
    </recommendedName>
</protein>
<keyword evidence="6" id="KW-0997">Cell inner membrane</keyword>
<dbReference type="InterPro" id="IPR042094">
    <property type="entry name" value="T2SS_GspF_sf"/>
</dbReference>
<feature type="transmembrane region" description="Helical" evidence="15">
    <location>
        <begin position="378"/>
        <end position="399"/>
    </location>
</feature>
<evidence type="ECO:0000256" key="1">
    <source>
        <dbReference type="ARBA" id="ARBA00002684"/>
    </source>
</evidence>
<dbReference type="Gene3D" id="1.20.81.30">
    <property type="entry name" value="Type II secretion system (T2SS), domain F"/>
    <property type="match status" value="2"/>
</dbReference>
<evidence type="ECO:0000313" key="17">
    <source>
        <dbReference type="EMBL" id="NKE71399.1"/>
    </source>
</evidence>
<dbReference type="NCBIfam" id="TIGR02120">
    <property type="entry name" value="GspF"/>
    <property type="match status" value="1"/>
</dbReference>
<organism evidence="17 18">
    <name type="scientific">Candidatus Manganitrophus noduliformans</name>
    <dbReference type="NCBI Taxonomy" id="2606439"/>
    <lineage>
        <taxon>Bacteria</taxon>
        <taxon>Pseudomonadati</taxon>
        <taxon>Nitrospirota</taxon>
        <taxon>Nitrospiria</taxon>
        <taxon>Candidatus Troglogloeales</taxon>
        <taxon>Candidatus Manganitrophaceae</taxon>
        <taxon>Candidatus Manganitrophus</taxon>
    </lineage>
</organism>
<evidence type="ECO:0000256" key="13">
    <source>
        <dbReference type="ARBA" id="ARBA00030750"/>
    </source>
</evidence>
<keyword evidence="5" id="KW-1003">Cell membrane</keyword>
<evidence type="ECO:0000256" key="8">
    <source>
        <dbReference type="ARBA" id="ARBA00022723"/>
    </source>
</evidence>
<evidence type="ECO:0000256" key="5">
    <source>
        <dbReference type="ARBA" id="ARBA00022475"/>
    </source>
</evidence>
<comment type="caution">
    <text evidence="17">The sequence shown here is derived from an EMBL/GenBank/DDBJ whole genome shotgun (WGS) entry which is preliminary data.</text>
</comment>
<evidence type="ECO:0000313" key="18">
    <source>
        <dbReference type="Proteomes" id="UP000534783"/>
    </source>
</evidence>
<feature type="domain" description="Type II secretion system protein GspF" evidence="16">
    <location>
        <begin position="275"/>
        <end position="397"/>
    </location>
</feature>
<feature type="transmembrane region" description="Helical" evidence="15">
    <location>
        <begin position="214"/>
        <end position="240"/>
    </location>
</feature>
<dbReference type="GO" id="GO:0046872">
    <property type="term" value="F:metal ion binding"/>
    <property type="evidence" value="ECO:0007669"/>
    <property type="project" value="UniProtKB-KW"/>
</dbReference>
<dbReference type="PRINTS" id="PR00812">
    <property type="entry name" value="BCTERIALGSPF"/>
</dbReference>
<dbReference type="RefSeq" id="WP_168059998.1">
    <property type="nucleotide sequence ID" value="NZ_VTOW01000002.1"/>
</dbReference>
<sequence length="406" mass="43999">MAIYEYKGLDVEGKSKAGIVDADSPKVARAKLRKSGIFPVEITQTQQAAPTGLSKPVTLFSEGMTLAETAVMTRQLSTLLGAGISLMEALGALTEQVEKPAAKKIWIDVREGVKEGASLADALTRHPKVFSVLYRQMVRAGEASGTLDRILVRLADYLESQVRLRNKLFSILTYPVLMLFVSGAILIFLISFVVPKVTAIFADLNQALPLPTVILLALSDFLRGYGWLLIGAGVLGGMIYRRHIQTPRGREQYDRLLLRIPLAGRVAKMVAISRFTRTLATLLASGVPLLTALEIVQQVVGNKVLEEAIQGARGNIREGQSIAEPLKRSGLFPPLVTHMIAIGEKSGELEGMLQKVSEAYDNEVETVVTGMTSLLAPLMILGMGGVVLFIVLAILLPIFEVSQIVK</sequence>
<evidence type="ECO:0000256" key="7">
    <source>
        <dbReference type="ARBA" id="ARBA00022692"/>
    </source>
</evidence>
<keyword evidence="9" id="KW-0106">Calcium</keyword>
<accession>A0A7X6DQF6</accession>
<dbReference type="AlphaFoldDB" id="A0A7X6DQF6"/>
<dbReference type="GO" id="GO:0015627">
    <property type="term" value="C:type II protein secretion system complex"/>
    <property type="evidence" value="ECO:0007669"/>
    <property type="project" value="InterPro"/>
</dbReference>
<dbReference type="InterPro" id="IPR001992">
    <property type="entry name" value="T2SS_GspF/T4SS_PilC_CS"/>
</dbReference>
<keyword evidence="11 15" id="KW-1133">Transmembrane helix</keyword>
<proteinExistence type="inferred from homology"/>
<keyword evidence="8" id="KW-0479">Metal-binding</keyword>
<dbReference type="GO" id="GO:0015628">
    <property type="term" value="P:protein secretion by the type II secretion system"/>
    <property type="evidence" value="ECO:0007669"/>
    <property type="project" value="InterPro"/>
</dbReference>
<evidence type="ECO:0000256" key="10">
    <source>
        <dbReference type="ARBA" id="ARBA00022927"/>
    </source>
</evidence>
<dbReference type="PANTHER" id="PTHR30012">
    <property type="entry name" value="GENERAL SECRETION PATHWAY PROTEIN"/>
    <property type="match status" value="1"/>
</dbReference>
<keyword evidence="4 14" id="KW-0813">Transport</keyword>
<dbReference type="Pfam" id="PF00482">
    <property type="entry name" value="T2SSF"/>
    <property type="match status" value="2"/>
</dbReference>
<evidence type="ECO:0000256" key="2">
    <source>
        <dbReference type="ARBA" id="ARBA00004429"/>
    </source>
</evidence>
<keyword evidence="18" id="KW-1185">Reference proteome</keyword>
<dbReference type="InterPro" id="IPR003004">
    <property type="entry name" value="GspF/PilC"/>
</dbReference>
<evidence type="ECO:0000256" key="3">
    <source>
        <dbReference type="ARBA" id="ARBA00005745"/>
    </source>
</evidence>
<dbReference type="InterPro" id="IPR011850">
    <property type="entry name" value="T2SS_GspF"/>
</dbReference>
<dbReference type="PROSITE" id="PS00874">
    <property type="entry name" value="T2SP_F"/>
    <property type="match status" value="1"/>
</dbReference>
<dbReference type="Proteomes" id="UP000534783">
    <property type="component" value="Unassembled WGS sequence"/>
</dbReference>
<gene>
    <name evidence="17" type="primary">gspF</name>
    <name evidence="17" type="ORF">MNODULE_11675</name>
</gene>
<evidence type="ECO:0000256" key="15">
    <source>
        <dbReference type="SAM" id="Phobius"/>
    </source>
</evidence>
<evidence type="ECO:0000256" key="11">
    <source>
        <dbReference type="ARBA" id="ARBA00022989"/>
    </source>
</evidence>
<dbReference type="InterPro" id="IPR018076">
    <property type="entry name" value="T2SS_GspF_dom"/>
</dbReference>
<feature type="domain" description="Type II secretion system protein GspF" evidence="16">
    <location>
        <begin position="73"/>
        <end position="195"/>
    </location>
</feature>
<evidence type="ECO:0000256" key="14">
    <source>
        <dbReference type="RuleBase" id="RU003923"/>
    </source>
</evidence>
<keyword evidence="10" id="KW-0653">Protein transport</keyword>
<evidence type="ECO:0000256" key="4">
    <source>
        <dbReference type="ARBA" id="ARBA00022448"/>
    </source>
</evidence>
<dbReference type="PANTHER" id="PTHR30012:SF0">
    <property type="entry name" value="TYPE II SECRETION SYSTEM PROTEIN F-RELATED"/>
    <property type="match status" value="1"/>
</dbReference>
<comment type="subcellular location">
    <subcellularLocation>
        <location evidence="2">Cell inner membrane</location>
        <topology evidence="2">Multi-pass membrane protein</topology>
    </subcellularLocation>
    <subcellularLocation>
        <location evidence="14">Cell membrane</location>
        <topology evidence="14">Multi-pass membrane protein</topology>
    </subcellularLocation>
</comment>
<evidence type="ECO:0000256" key="12">
    <source>
        <dbReference type="ARBA" id="ARBA00023136"/>
    </source>
</evidence>
<evidence type="ECO:0000256" key="9">
    <source>
        <dbReference type="ARBA" id="ARBA00022837"/>
    </source>
</evidence>